<organism evidence="1 2">
    <name type="scientific">Mycobacteroides franklinii</name>
    <dbReference type="NCBI Taxonomy" id="948102"/>
    <lineage>
        <taxon>Bacteria</taxon>
        <taxon>Bacillati</taxon>
        <taxon>Actinomycetota</taxon>
        <taxon>Actinomycetes</taxon>
        <taxon>Mycobacteriales</taxon>
        <taxon>Mycobacteriaceae</taxon>
        <taxon>Mycobacteroides</taxon>
    </lineage>
</organism>
<keyword evidence="2" id="KW-1185">Reference proteome</keyword>
<evidence type="ECO:0000313" key="2">
    <source>
        <dbReference type="Proteomes" id="UP000295165"/>
    </source>
</evidence>
<dbReference type="EMBL" id="PECC01000027">
    <property type="protein sequence ID" value="TDZ50701.1"/>
    <property type="molecule type" value="Genomic_DNA"/>
</dbReference>
<accession>A0A4R8R3H2</accession>
<evidence type="ECO:0000313" key="1">
    <source>
        <dbReference type="EMBL" id="TDZ50701.1"/>
    </source>
</evidence>
<gene>
    <name evidence="1" type="ORF">CCUG63697_02210</name>
</gene>
<name>A0A4R8R3H2_9MYCO</name>
<comment type="caution">
    <text evidence="1">The sequence shown here is derived from an EMBL/GenBank/DDBJ whole genome shotgun (WGS) entry which is preliminary data.</text>
</comment>
<proteinExistence type="predicted"/>
<dbReference type="Proteomes" id="UP000295165">
    <property type="component" value="Unassembled WGS sequence"/>
</dbReference>
<protein>
    <submittedName>
        <fullName evidence="1">Uncharacterized protein</fullName>
    </submittedName>
</protein>
<reference evidence="1 2" key="1">
    <citation type="journal article" date="2019" name="Sci. Rep.">
        <title>Extended insight into the Mycobacterium chelonae-abscessus complex through whole genome sequencing of Mycobacterium salmoniphilum outbreak and Mycobacterium salmoniphilum-like strains.</title>
        <authorList>
            <person name="Behra P.R.K."/>
            <person name="Das S."/>
            <person name="Pettersson B.M.F."/>
            <person name="Shirreff L."/>
            <person name="DuCote T."/>
            <person name="Jacobsson K.G."/>
            <person name="Ennis D.G."/>
            <person name="Kirsebom L.A."/>
        </authorList>
    </citation>
    <scope>NUCLEOTIDE SEQUENCE [LARGE SCALE GENOMIC DNA]</scope>
    <source>
        <strain evidence="1 2">CCUG 63697</strain>
    </source>
</reference>
<dbReference type="AlphaFoldDB" id="A0A4R8R3H2"/>
<sequence length="38" mass="3965">MLGPGDIDLARFYALAVSYAGLTQPYDDKDVAYGIAGG</sequence>